<dbReference type="SUPFAM" id="SSF53335">
    <property type="entry name" value="S-adenosyl-L-methionine-dependent methyltransferases"/>
    <property type="match status" value="1"/>
</dbReference>
<dbReference type="InterPro" id="IPR025714">
    <property type="entry name" value="Methyltranfer_dom"/>
</dbReference>
<keyword evidence="3" id="KW-1185">Reference proteome</keyword>
<dbReference type="PANTHER" id="PTHR12496">
    <property type="entry name" value="CGI-41 METHYLTRANSFERASE"/>
    <property type="match status" value="1"/>
</dbReference>
<feature type="domain" description="Methyltransferase" evidence="1">
    <location>
        <begin position="125"/>
        <end position="315"/>
    </location>
</feature>
<dbReference type="InterPro" id="IPR052220">
    <property type="entry name" value="METTL25"/>
</dbReference>
<sequence>MQELQSSLTKVTQYLDPLLPLANAHTVDFIVEQLWTKKLPPDILQEAEGVGISEVIDQLWCLLANETESCSDSCKLFDFVREAGEYVIEELNGVYYVNDLMNILLDSSSANLKELVEVTEYMSIKKLHEVHIMSHVVACLAEACKSSVVVDIGSGKGYLSSMLALNHNLRILGIDNKPTNIDGAIRTTKMLEKKWRMYEKKSFLKGKYSETEKKFGKTFEKSRDDGTLLNQNVESSTKPTVLGVSYKHHVESVSSQTDIRGILSEAYPDEEHSILFIGLHTCGNLSPNSLRLFVNSDLKRKSIINVGCCYHLIDEEFTSAPEWHLRRLMQRNTERMDDPGFPMSDFLRRQKFSLGRDARMCGTQKPLKVFKEQELNKATKPLFYRALLQQLLILKCGPSNLPDAIVGRIAHKCDTFAEYATKALKKLNVEIEITPAELDEFETNNDEDWQRMKIFFLLKTALSPVIETVILLDKLLYLYEQGIETAFITRLFDPVVSPRCYAVIAIQK</sequence>
<gene>
    <name evidence="2" type="ORF">V9T40_004308</name>
</gene>
<comment type="caution">
    <text evidence="2">The sequence shown here is derived from an EMBL/GenBank/DDBJ whole genome shotgun (WGS) entry which is preliminary data.</text>
</comment>
<organism evidence="2 3">
    <name type="scientific">Parthenolecanium corni</name>
    <dbReference type="NCBI Taxonomy" id="536013"/>
    <lineage>
        <taxon>Eukaryota</taxon>
        <taxon>Metazoa</taxon>
        <taxon>Ecdysozoa</taxon>
        <taxon>Arthropoda</taxon>
        <taxon>Hexapoda</taxon>
        <taxon>Insecta</taxon>
        <taxon>Pterygota</taxon>
        <taxon>Neoptera</taxon>
        <taxon>Paraneoptera</taxon>
        <taxon>Hemiptera</taxon>
        <taxon>Sternorrhyncha</taxon>
        <taxon>Coccoidea</taxon>
        <taxon>Coccidae</taxon>
        <taxon>Parthenolecanium</taxon>
    </lineage>
</organism>
<evidence type="ECO:0000313" key="2">
    <source>
        <dbReference type="EMBL" id="KAK7604035.1"/>
    </source>
</evidence>
<proteinExistence type="predicted"/>
<dbReference type="Gene3D" id="3.40.50.150">
    <property type="entry name" value="Vaccinia Virus protein VP39"/>
    <property type="match status" value="1"/>
</dbReference>
<evidence type="ECO:0000259" key="1">
    <source>
        <dbReference type="Pfam" id="PF13679"/>
    </source>
</evidence>
<name>A0AAN9TRU6_9HEMI</name>
<dbReference type="Pfam" id="PF13679">
    <property type="entry name" value="Methyltransf_32"/>
    <property type="match status" value="1"/>
</dbReference>
<protein>
    <recommendedName>
        <fullName evidence="1">Methyltransferase domain-containing protein</fullName>
    </recommendedName>
</protein>
<accession>A0AAN9TRU6</accession>
<reference evidence="2 3" key="1">
    <citation type="submission" date="2024-03" db="EMBL/GenBank/DDBJ databases">
        <title>Adaptation during the transition from Ophiocordyceps entomopathogen to insect associate is accompanied by gene loss and intensified selection.</title>
        <authorList>
            <person name="Ward C.M."/>
            <person name="Onetto C.A."/>
            <person name="Borneman A.R."/>
        </authorList>
    </citation>
    <scope>NUCLEOTIDE SEQUENCE [LARGE SCALE GENOMIC DNA]</scope>
    <source>
        <strain evidence="2">AWRI1</strain>
        <tissue evidence="2">Single Adult Female</tissue>
    </source>
</reference>
<dbReference type="AlphaFoldDB" id="A0AAN9TRU6"/>
<dbReference type="Proteomes" id="UP001367676">
    <property type="component" value="Unassembled WGS sequence"/>
</dbReference>
<evidence type="ECO:0000313" key="3">
    <source>
        <dbReference type="Proteomes" id="UP001367676"/>
    </source>
</evidence>
<dbReference type="EMBL" id="JBBCAQ010000004">
    <property type="protein sequence ID" value="KAK7604035.1"/>
    <property type="molecule type" value="Genomic_DNA"/>
</dbReference>
<dbReference type="PANTHER" id="PTHR12496:SF9">
    <property type="entry name" value="METHYLTRANSFERASE-LIKE PROTEIN 25-RELATED"/>
    <property type="match status" value="1"/>
</dbReference>
<dbReference type="InterPro" id="IPR029063">
    <property type="entry name" value="SAM-dependent_MTases_sf"/>
</dbReference>